<sequence length="273" mass="29035">MKIRGFLEEIVEANPGGVIWSIRDPSLPGEEGLYALESGDELRVLDGTGGTLWEGMVSFDRLASRSGSCPDGDLLAEDPRGMWHHGTQLDVDRGFWRRLFAEHRRAVLRRGPPNPWDRAPHPFSGPADGLAARLAALSPAQAEALLRSALGAWLGSGDSTAWRGPAHAWGLGPAEALGLLGPSSAEGAEEAASDPCRGERTPLPFSLPLLERLGRLFGLNAALLWGLPDASSRAAWLASANARLGDLPPLQLLLGGEMEGLVRVLEAARADLV</sequence>
<comment type="caution">
    <text evidence="1">The sequence shown here is derived from an EMBL/GenBank/DDBJ whole genome shotgun (WGS) entry which is preliminary data.</text>
</comment>
<evidence type="ECO:0000313" key="1">
    <source>
        <dbReference type="EMBL" id="TPG35576.1"/>
    </source>
</evidence>
<keyword evidence="2" id="KW-1185">Reference proteome</keyword>
<dbReference type="OrthoDB" id="71802at433"/>
<proteinExistence type="predicted"/>
<dbReference type="Proteomes" id="UP000317078">
    <property type="component" value="Unassembled WGS sequence"/>
</dbReference>
<accession>A0A502EGG7</accession>
<organism evidence="1 2">
    <name type="scientific">Muricoccus nepalensis</name>
    <dbReference type="NCBI Taxonomy" id="1854500"/>
    <lineage>
        <taxon>Bacteria</taxon>
        <taxon>Pseudomonadati</taxon>
        <taxon>Pseudomonadota</taxon>
        <taxon>Alphaproteobacteria</taxon>
        <taxon>Acetobacterales</taxon>
        <taxon>Roseomonadaceae</taxon>
        <taxon>Muricoccus</taxon>
    </lineage>
</organism>
<dbReference type="RefSeq" id="WP_140887940.1">
    <property type="nucleotide sequence ID" value="NZ_RCZP01000105.1"/>
</dbReference>
<protein>
    <recommendedName>
        <fullName evidence="3">DUF2384 domain-containing protein</fullName>
    </recommendedName>
</protein>
<reference evidence="1 2" key="1">
    <citation type="journal article" date="2019" name="Environ. Microbiol.">
        <title>Species interactions and distinct microbial communities in high Arctic permafrost affected cryosols are associated with the CH4 and CO2 gas fluxes.</title>
        <authorList>
            <person name="Altshuler I."/>
            <person name="Hamel J."/>
            <person name="Turney S."/>
            <person name="Magnuson E."/>
            <person name="Levesque R."/>
            <person name="Greer C."/>
            <person name="Whyte L.G."/>
        </authorList>
    </citation>
    <scope>NUCLEOTIDE SEQUENCE [LARGE SCALE GENOMIC DNA]</scope>
    <source>
        <strain evidence="1 2">S9.3B</strain>
    </source>
</reference>
<gene>
    <name evidence="1" type="ORF">EAH89_30460</name>
</gene>
<dbReference type="AlphaFoldDB" id="A0A502EGG7"/>
<name>A0A502EGG7_9PROT</name>
<evidence type="ECO:0008006" key="3">
    <source>
        <dbReference type="Google" id="ProtNLM"/>
    </source>
</evidence>
<dbReference type="EMBL" id="RCZP01000105">
    <property type="protein sequence ID" value="TPG35576.1"/>
    <property type="molecule type" value="Genomic_DNA"/>
</dbReference>
<evidence type="ECO:0000313" key="2">
    <source>
        <dbReference type="Proteomes" id="UP000317078"/>
    </source>
</evidence>